<reference evidence="2" key="2">
    <citation type="submission" date="2021-04" db="EMBL/GenBank/DDBJ databases">
        <authorList>
            <person name="Gilroy R."/>
        </authorList>
    </citation>
    <scope>NUCLEOTIDE SEQUENCE</scope>
    <source>
        <strain evidence="2">5134</strain>
    </source>
</reference>
<keyword evidence="1" id="KW-0472">Membrane</keyword>
<organism evidence="2 3">
    <name type="scientific">Candidatus Alistipes intestinigallinarum</name>
    <dbReference type="NCBI Taxonomy" id="2838440"/>
    <lineage>
        <taxon>Bacteria</taxon>
        <taxon>Pseudomonadati</taxon>
        <taxon>Bacteroidota</taxon>
        <taxon>Bacteroidia</taxon>
        <taxon>Bacteroidales</taxon>
        <taxon>Rikenellaceae</taxon>
        <taxon>Alistipes</taxon>
    </lineage>
</organism>
<feature type="transmembrane region" description="Helical" evidence="1">
    <location>
        <begin position="35"/>
        <end position="55"/>
    </location>
</feature>
<sequence length="122" mass="13891">MHSLLLPIVSLLPALAAISITRPLWKVRELTNANILRLGLLVMLGGMTFCLIGIFNNTSFWTGIASLALLTVNPVVFKAYERRLNTARCPQCRTCHLQARRINGHFYRVHCPHCGFCDEWRR</sequence>
<dbReference type="AlphaFoldDB" id="A0A9D1YZ65"/>
<evidence type="ECO:0000256" key="1">
    <source>
        <dbReference type="SAM" id="Phobius"/>
    </source>
</evidence>
<name>A0A9D1YZ65_9BACT</name>
<evidence type="ECO:0000313" key="3">
    <source>
        <dbReference type="Proteomes" id="UP000886844"/>
    </source>
</evidence>
<dbReference type="EMBL" id="DXDA01000036">
    <property type="protein sequence ID" value="HIY68604.1"/>
    <property type="molecule type" value="Genomic_DNA"/>
</dbReference>
<gene>
    <name evidence="2" type="ORF">H9828_04225</name>
</gene>
<comment type="caution">
    <text evidence="2">The sequence shown here is derived from an EMBL/GenBank/DDBJ whole genome shotgun (WGS) entry which is preliminary data.</text>
</comment>
<keyword evidence="1" id="KW-0812">Transmembrane</keyword>
<keyword evidence="1" id="KW-1133">Transmembrane helix</keyword>
<proteinExistence type="predicted"/>
<evidence type="ECO:0000313" key="2">
    <source>
        <dbReference type="EMBL" id="HIY68604.1"/>
    </source>
</evidence>
<reference evidence="2" key="1">
    <citation type="journal article" date="2021" name="PeerJ">
        <title>Extensive microbial diversity within the chicken gut microbiome revealed by metagenomics and culture.</title>
        <authorList>
            <person name="Gilroy R."/>
            <person name="Ravi A."/>
            <person name="Getino M."/>
            <person name="Pursley I."/>
            <person name="Horton D.L."/>
            <person name="Alikhan N.F."/>
            <person name="Baker D."/>
            <person name="Gharbi K."/>
            <person name="Hall N."/>
            <person name="Watson M."/>
            <person name="Adriaenssens E.M."/>
            <person name="Foster-Nyarko E."/>
            <person name="Jarju S."/>
            <person name="Secka A."/>
            <person name="Antonio M."/>
            <person name="Oren A."/>
            <person name="Chaudhuri R.R."/>
            <person name="La Ragione R."/>
            <person name="Hildebrand F."/>
            <person name="Pallen M.J."/>
        </authorList>
    </citation>
    <scope>NUCLEOTIDE SEQUENCE</scope>
    <source>
        <strain evidence="2">5134</strain>
    </source>
</reference>
<protein>
    <submittedName>
        <fullName evidence="2">Uncharacterized protein</fullName>
    </submittedName>
</protein>
<feature type="transmembrane region" description="Helical" evidence="1">
    <location>
        <begin position="60"/>
        <end position="80"/>
    </location>
</feature>
<accession>A0A9D1YZ65</accession>
<dbReference type="Proteomes" id="UP000886844">
    <property type="component" value="Unassembled WGS sequence"/>
</dbReference>